<name>A0AAJ8E185_ASPNG</name>
<evidence type="ECO:0000313" key="1">
    <source>
        <dbReference type="RefSeq" id="XP_059603262.1"/>
    </source>
</evidence>
<dbReference type="KEGG" id="ang:An01g08265"/>
<dbReference type="GeneID" id="84590025"/>
<reference evidence="1" key="1">
    <citation type="submission" date="2025-02" db="EMBL/GenBank/DDBJ databases">
        <authorList>
            <consortium name="NCBI Genome Project"/>
        </authorList>
    </citation>
    <scope>NUCLEOTIDE SEQUENCE</scope>
</reference>
<reference evidence="1" key="2">
    <citation type="submission" date="2025-08" db="UniProtKB">
        <authorList>
            <consortium name="RefSeq"/>
        </authorList>
    </citation>
    <scope>IDENTIFICATION</scope>
</reference>
<dbReference type="VEuPathDB" id="FungiDB:An01g08265"/>
<gene>
    <name evidence="1" type="ORF">An01g08265</name>
</gene>
<sequence>MDSIKKQIPDRATSDPCLHVSFQAESGPGMHNHPGWAAERCGGGQNPTNNWIIIHSPLVELFQPTDTCLVKGFNPGLMEQDLAFVNKSVTMRLAMTHLGSSSASAAVLPWVVGMSGQGSMWAGLWIRASELEWVTRELG</sequence>
<accession>A0AAJ8E185</accession>
<proteinExistence type="predicted"/>
<organism evidence="1">
    <name type="scientific">Aspergillus niger</name>
    <dbReference type="NCBI Taxonomy" id="5061"/>
    <lineage>
        <taxon>Eukaryota</taxon>
        <taxon>Fungi</taxon>
        <taxon>Dikarya</taxon>
        <taxon>Ascomycota</taxon>
        <taxon>Pezizomycotina</taxon>
        <taxon>Eurotiomycetes</taxon>
        <taxon>Eurotiomycetidae</taxon>
        <taxon>Eurotiales</taxon>
        <taxon>Aspergillaceae</taxon>
        <taxon>Aspergillus</taxon>
        <taxon>Aspergillus subgen. Circumdati</taxon>
    </lineage>
</organism>
<protein>
    <submittedName>
        <fullName evidence="1">Uncharacterized protein</fullName>
    </submittedName>
</protein>
<dbReference type="RefSeq" id="XP_059603262.1">
    <property type="nucleotide sequence ID" value="XM_059749876.1"/>
</dbReference>
<dbReference type="AlphaFoldDB" id="A0AAJ8E185"/>